<dbReference type="InterPro" id="IPR051908">
    <property type="entry name" value="Ribosomal_N-acetyltransferase"/>
</dbReference>
<evidence type="ECO:0000259" key="1">
    <source>
        <dbReference type="PROSITE" id="PS51186"/>
    </source>
</evidence>
<accession>A0ABM7VEJ9</accession>
<protein>
    <recommendedName>
        <fullName evidence="1">N-acetyltransferase domain-containing protein</fullName>
    </recommendedName>
</protein>
<sequence length="183" mass="21574">MVAIEISPMIKLVPLNFTHTEDLLSLIDKNRNFLRQHFPWVEIQKNQKQIAHFISTYDQKMKNEQGIMYGIFKQDQLIGNVGIYDIDQHNKTGQLSIWLDQEAQKKGIAKNATQQVIQFGFMNWKLNRLEIRCKSGHQDTLRFAERLGFNIEGKLRQSEWFYDRYEDLIILGLLEQEITAKMA</sequence>
<dbReference type="Gene3D" id="3.40.630.30">
    <property type="match status" value="1"/>
</dbReference>
<feature type="domain" description="N-acetyltransferase" evidence="1">
    <location>
        <begin position="10"/>
        <end position="168"/>
    </location>
</feature>
<evidence type="ECO:0000313" key="3">
    <source>
        <dbReference type="Proteomes" id="UP001354989"/>
    </source>
</evidence>
<dbReference type="InterPro" id="IPR016181">
    <property type="entry name" value="Acyl_CoA_acyltransferase"/>
</dbReference>
<dbReference type="RefSeq" id="WP_338396748.1">
    <property type="nucleotide sequence ID" value="NZ_AP025292.1"/>
</dbReference>
<organism evidence="2 3">
    <name type="scientific">Persicobacter psychrovividus</name>
    <dbReference type="NCBI Taxonomy" id="387638"/>
    <lineage>
        <taxon>Bacteria</taxon>
        <taxon>Pseudomonadati</taxon>
        <taxon>Bacteroidota</taxon>
        <taxon>Cytophagia</taxon>
        <taxon>Cytophagales</taxon>
        <taxon>Persicobacteraceae</taxon>
        <taxon>Persicobacter</taxon>
    </lineage>
</organism>
<name>A0ABM7VEJ9_9BACT</name>
<dbReference type="SUPFAM" id="SSF55729">
    <property type="entry name" value="Acyl-CoA N-acyltransferases (Nat)"/>
    <property type="match status" value="1"/>
</dbReference>
<gene>
    <name evidence="2" type="ORF">PEPS_16360</name>
</gene>
<dbReference type="PANTHER" id="PTHR43441:SF11">
    <property type="entry name" value="RIBOSOMAL-PROTEIN-SERINE ACETYLTRANSFERASE"/>
    <property type="match status" value="1"/>
</dbReference>
<dbReference type="EMBL" id="AP025292">
    <property type="protein sequence ID" value="BDC99355.1"/>
    <property type="molecule type" value="Genomic_DNA"/>
</dbReference>
<keyword evidence="3" id="KW-1185">Reference proteome</keyword>
<reference evidence="2 3" key="1">
    <citation type="submission" date="2021-12" db="EMBL/GenBank/DDBJ databases">
        <title>Genome sequencing of bacteria with rrn-lacking chromosome and rrn-plasmid.</title>
        <authorList>
            <person name="Anda M."/>
            <person name="Iwasaki W."/>
        </authorList>
    </citation>
    <scope>NUCLEOTIDE SEQUENCE [LARGE SCALE GENOMIC DNA]</scope>
    <source>
        <strain evidence="2 3">NBRC 101262</strain>
    </source>
</reference>
<proteinExistence type="predicted"/>
<evidence type="ECO:0000313" key="2">
    <source>
        <dbReference type="EMBL" id="BDC99355.1"/>
    </source>
</evidence>
<dbReference type="PANTHER" id="PTHR43441">
    <property type="entry name" value="RIBOSOMAL-PROTEIN-SERINE ACETYLTRANSFERASE"/>
    <property type="match status" value="1"/>
</dbReference>
<dbReference type="Pfam" id="PF13302">
    <property type="entry name" value="Acetyltransf_3"/>
    <property type="match status" value="1"/>
</dbReference>
<dbReference type="Proteomes" id="UP001354989">
    <property type="component" value="Chromosome"/>
</dbReference>
<dbReference type="InterPro" id="IPR000182">
    <property type="entry name" value="GNAT_dom"/>
</dbReference>
<dbReference type="PROSITE" id="PS51186">
    <property type="entry name" value="GNAT"/>
    <property type="match status" value="1"/>
</dbReference>